<accession>A0ABQ0GTS1</accession>
<organism evidence="5 6">
    <name type="scientific">Madurella fahalii</name>
    <dbReference type="NCBI Taxonomy" id="1157608"/>
    <lineage>
        <taxon>Eukaryota</taxon>
        <taxon>Fungi</taxon>
        <taxon>Dikarya</taxon>
        <taxon>Ascomycota</taxon>
        <taxon>Pezizomycotina</taxon>
        <taxon>Sordariomycetes</taxon>
        <taxon>Sordariomycetidae</taxon>
        <taxon>Sordariales</taxon>
        <taxon>Sordariales incertae sedis</taxon>
        <taxon>Madurella</taxon>
    </lineage>
</organism>
<dbReference type="SMART" id="SM00066">
    <property type="entry name" value="GAL4"/>
    <property type="match status" value="1"/>
</dbReference>
<dbReference type="CDD" id="cd12148">
    <property type="entry name" value="fungal_TF_MHR"/>
    <property type="match status" value="1"/>
</dbReference>
<dbReference type="Pfam" id="PF00172">
    <property type="entry name" value="Zn_clus"/>
    <property type="match status" value="1"/>
</dbReference>
<evidence type="ECO:0000256" key="2">
    <source>
        <dbReference type="ARBA" id="ARBA00023242"/>
    </source>
</evidence>
<dbReference type="PANTHER" id="PTHR47256">
    <property type="entry name" value="ZN(II)2CYS6 TRANSCRIPTION FACTOR (EUROFUNG)-RELATED"/>
    <property type="match status" value="1"/>
</dbReference>
<evidence type="ECO:0000256" key="1">
    <source>
        <dbReference type="ARBA" id="ARBA00022723"/>
    </source>
</evidence>
<gene>
    <name evidence="5" type="ORF">MFIFM68171_11294</name>
</gene>
<dbReference type="RefSeq" id="XP_070922814.1">
    <property type="nucleotide sequence ID" value="XM_071066713.1"/>
</dbReference>
<keyword evidence="6" id="KW-1185">Reference proteome</keyword>
<feature type="compositionally biased region" description="Low complexity" evidence="3">
    <location>
        <begin position="722"/>
        <end position="738"/>
    </location>
</feature>
<dbReference type="EMBL" id="BAAFSV010000006">
    <property type="protein sequence ID" value="GAB1321084.1"/>
    <property type="molecule type" value="Genomic_DNA"/>
</dbReference>
<dbReference type="InterPro" id="IPR001138">
    <property type="entry name" value="Zn2Cys6_DnaBD"/>
</dbReference>
<dbReference type="PROSITE" id="PS00463">
    <property type="entry name" value="ZN2_CY6_FUNGAL_1"/>
    <property type="match status" value="1"/>
</dbReference>
<proteinExistence type="predicted"/>
<evidence type="ECO:0000313" key="6">
    <source>
        <dbReference type="Proteomes" id="UP001628179"/>
    </source>
</evidence>
<dbReference type="Pfam" id="PF04082">
    <property type="entry name" value="Fungal_trans"/>
    <property type="match status" value="1"/>
</dbReference>
<dbReference type="InterPro" id="IPR007219">
    <property type="entry name" value="XnlR_reg_dom"/>
</dbReference>
<keyword evidence="1" id="KW-0479">Metal-binding</keyword>
<feature type="compositionally biased region" description="Polar residues" evidence="3">
    <location>
        <begin position="1"/>
        <end position="11"/>
    </location>
</feature>
<name>A0ABQ0GTS1_9PEZI</name>
<evidence type="ECO:0000313" key="5">
    <source>
        <dbReference type="EMBL" id="GAB1321084.1"/>
    </source>
</evidence>
<feature type="region of interest" description="Disordered" evidence="3">
    <location>
        <begin position="1"/>
        <end position="49"/>
    </location>
</feature>
<feature type="domain" description="Zn(2)-C6 fungal-type" evidence="4">
    <location>
        <begin position="58"/>
        <end position="88"/>
    </location>
</feature>
<comment type="caution">
    <text evidence="5">The sequence shown here is derived from an EMBL/GenBank/DDBJ whole genome shotgun (WGS) entry which is preliminary data.</text>
</comment>
<dbReference type="InterPro" id="IPR036864">
    <property type="entry name" value="Zn2-C6_fun-type_DNA-bd_sf"/>
</dbReference>
<evidence type="ECO:0000256" key="3">
    <source>
        <dbReference type="SAM" id="MobiDB-lite"/>
    </source>
</evidence>
<sequence>MQSQDGASSTVPKGPRRILPVARAQSPCPPGAPGALGAPGGSSTWTLPPRKKAYSTAACETCRKRKAKCNAARPACGYCVSTGVNCVYSTGSERETHAQALKRKLTELSEREATYQQIFDHLRSRPEAESHEIVKRIRSGGDPESILRHIEEADLLLQLAVVPEAKYRYVFPLMQEMPAFLVRPDNPYLNARVYEWTTSSASTAQGLLLSDDSRSLEPQSPYFKPYHTAEVVEPLLSSAKPSDWTKVSSDDNLMRKLFGLYFSCEYHWFPAFQKDYFLQDMAAGHRCCCSSLLVNAVLAVASMACDRIPNRYEFWNPCNLSYQFVAEAERLWDIETASRRVRITTLQAAILLNAAHNMHASDTIGYSYLCRAVNMAKKIGLFSPDSGAKQDSRRTRAKEFTAWALFNSQCIHSYVTFEPPLLRAPPDIPLPDPSADPEWYGQIWLRYPLDTKLYTTNFPYLFHAGLGIRRIMNDICVQRFGQSGSASATLAKANEFYHRLKNWYDNLPEPLKPERVTLPAQLMLHINFQNIVLNLYEPICATDQTRITQGDGTSSWEIWNTASLHFETLVRLYYLRHGFDYGDTFLGQPLNQLAFISLKKILAAADTNAPSNPCDLDSTRSTLILAAKGIHDQGKSHYLCRVTFQMLKNKMRPAERDMLGTVIGEVEDDANKKFQEQQILRGVRSRLVPSAVSIADDPELHRLGTLVSQHMQLEEGDEEGSWRGSSPRSGSSPGASET</sequence>
<dbReference type="Proteomes" id="UP001628179">
    <property type="component" value="Unassembled WGS sequence"/>
</dbReference>
<dbReference type="PANTHER" id="PTHR47256:SF1">
    <property type="entry name" value="ZN(II)2CYS6 TRANSCRIPTION FACTOR (EUROFUNG)"/>
    <property type="match status" value="1"/>
</dbReference>
<reference evidence="5 6" key="1">
    <citation type="submission" date="2024-09" db="EMBL/GenBank/DDBJ databases">
        <title>Itraconazole resistance in Madurella fahalii resulting from another homologue of gene encoding cytochrome P450 14-alpha sterol demethylase (CYP51).</title>
        <authorList>
            <person name="Yoshioka I."/>
            <person name="Fahal A.H."/>
            <person name="Kaneko S."/>
            <person name="Yaguchi T."/>
        </authorList>
    </citation>
    <scope>NUCLEOTIDE SEQUENCE [LARGE SCALE GENOMIC DNA]</scope>
    <source>
        <strain evidence="5 6">IFM 68171</strain>
    </source>
</reference>
<protein>
    <recommendedName>
        <fullName evidence="4">Zn(2)-C6 fungal-type domain-containing protein</fullName>
    </recommendedName>
</protein>
<dbReference type="PROSITE" id="PS50048">
    <property type="entry name" value="ZN2_CY6_FUNGAL_2"/>
    <property type="match status" value="1"/>
</dbReference>
<feature type="region of interest" description="Disordered" evidence="3">
    <location>
        <begin position="712"/>
        <end position="738"/>
    </location>
</feature>
<dbReference type="GeneID" id="98182036"/>
<evidence type="ECO:0000259" key="4">
    <source>
        <dbReference type="PROSITE" id="PS50048"/>
    </source>
</evidence>
<keyword evidence="2" id="KW-0539">Nucleus</keyword>
<dbReference type="SUPFAM" id="SSF57701">
    <property type="entry name" value="Zn2/Cys6 DNA-binding domain"/>
    <property type="match status" value="1"/>
</dbReference>
<dbReference type="InterPro" id="IPR053187">
    <property type="entry name" value="Notoamide_regulator"/>
</dbReference>
<dbReference type="Gene3D" id="4.10.240.10">
    <property type="entry name" value="Zn(2)-C6 fungal-type DNA-binding domain"/>
    <property type="match status" value="1"/>
</dbReference>
<dbReference type="CDD" id="cd00067">
    <property type="entry name" value="GAL4"/>
    <property type="match status" value="1"/>
</dbReference>